<evidence type="ECO:0000313" key="3">
    <source>
        <dbReference type="Proteomes" id="UP000244005"/>
    </source>
</evidence>
<dbReference type="AlphaFoldDB" id="A0A2R6WG75"/>
<name>A0A2R6WG75_MARPO</name>
<feature type="compositionally biased region" description="Pro residues" evidence="1">
    <location>
        <begin position="28"/>
        <end position="55"/>
    </location>
</feature>
<evidence type="ECO:0000313" key="2">
    <source>
        <dbReference type="EMBL" id="PTQ32847.1"/>
    </source>
</evidence>
<sequence>MGSGMGLGLGFPHSGPLYSPTVNLTGSAPPPPPRSLSPTPVPLPPRANRSRPPPVQEDEEIRSSRVHWSGMAALVYFRSHQSRCTVPITLELAKSVQAPSAKFLSIMREHGAGRGMGPPIASALAGVGRGGGAAGGPAVSGDYYKCRSRRSPPELGASP</sequence>
<gene>
    <name evidence="2" type="ORF">MARPO_0094s0024</name>
</gene>
<proteinExistence type="predicted"/>
<evidence type="ECO:0000256" key="1">
    <source>
        <dbReference type="SAM" id="MobiDB-lite"/>
    </source>
</evidence>
<dbReference type="Gramene" id="Mp2g17560.1">
    <property type="protein sequence ID" value="Mp2g17560.1.cds1"/>
    <property type="gene ID" value="Mp2g17560"/>
</dbReference>
<feature type="region of interest" description="Disordered" evidence="1">
    <location>
        <begin position="129"/>
        <end position="159"/>
    </location>
</feature>
<keyword evidence="3" id="KW-1185">Reference proteome</keyword>
<dbReference type="Proteomes" id="UP000244005">
    <property type="component" value="Unassembled WGS sequence"/>
</dbReference>
<reference evidence="3" key="1">
    <citation type="journal article" date="2017" name="Cell">
        <title>Insights into land plant evolution garnered from the Marchantia polymorpha genome.</title>
        <authorList>
            <person name="Bowman J.L."/>
            <person name="Kohchi T."/>
            <person name="Yamato K.T."/>
            <person name="Jenkins J."/>
            <person name="Shu S."/>
            <person name="Ishizaki K."/>
            <person name="Yamaoka S."/>
            <person name="Nishihama R."/>
            <person name="Nakamura Y."/>
            <person name="Berger F."/>
            <person name="Adam C."/>
            <person name="Aki S.S."/>
            <person name="Althoff F."/>
            <person name="Araki T."/>
            <person name="Arteaga-Vazquez M.A."/>
            <person name="Balasubrmanian S."/>
            <person name="Barry K."/>
            <person name="Bauer D."/>
            <person name="Boehm C.R."/>
            <person name="Briginshaw L."/>
            <person name="Caballero-Perez J."/>
            <person name="Catarino B."/>
            <person name="Chen F."/>
            <person name="Chiyoda S."/>
            <person name="Chovatia M."/>
            <person name="Davies K.M."/>
            <person name="Delmans M."/>
            <person name="Demura T."/>
            <person name="Dierschke T."/>
            <person name="Dolan L."/>
            <person name="Dorantes-Acosta A.E."/>
            <person name="Eklund D.M."/>
            <person name="Florent S.N."/>
            <person name="Flores-Sandoval E."/>
            <person name="Fujiyama A."/>
            <person name="Fukuzawa H."/>
            <person name="Galik B."/>
            <person name="Grimanelli D."/>
            <person name="Grimwood J."/>
            <person name="Grossniklaus U."/>
            <person name="Hamada T."/>
            <person name="Haseloff J."/>
            <person name="Hetherington A.J."/>
            <person name="Higo A."/>
            <person name="Hirakawa Y."/>
            <person name="Hundley H.N."/>
            <person name="Ikeda Y."/>
            <person name="Inoue K."/>
            <person name="Inoue S.I."/>
            <person name="Ishida S."/>
            <person name="Jia Q."/>
            <person name="Kakita M."/>
            <person name="Kanazawa T."/>
            <person name="Kawai Y."/>
            <person name="Kawashima T."/>
            <person name="Kennedy M."/>
            <person name="Kinose K."/>
            <person name="Kinoshita T."/>
            <person name="Kohara Y."/>
            <person name="Koide E."/>
            <person name="Komatsu K."/>
            <person name="Kopischke S."/>
            <person name="Kubo M."/>
            <person name="Kyozuka J."/>
            <person name="Lagercrantz U."/>
            <person name="Lin S.S."/>
            <person name="Lindquist E."/>
            <person name="Lipzen A.M."/>
            <person name="Lu C.W."/>
            <person name="De Luna E."/>
            <person name="Martienssen R.A."/>
            <person name="Minamino N."/>
            <person name="Mizutani M."/>
            <person name="Mizutani M."/>
            <person name="Mochizuki N."/>
            <person name="Monte I."/>
            <person name="Mosher R."/>
            <person name="Nagasaki H."/>
            <person name="Nakagami H."/>
            <person name="Naramoto S."/>
            <person name="Nishitani K."/>
            <person name="Ohtani M."/>
            <person name="Okamoto T."/>
            <person name="Okumura M."/>
            <person name="Phillips J."/>
            <person name="Pollak B."/>
            <person name="Reinders A."/>
            <person name="Rovekamp M."/>
            <person name="Sano R."/>
            <person name="Sawa S."/>
            <person name="Schmid M.W."/>
            <person name="Shirakawa M."/>
            <person name="Solano R."/>
            <person name="Spunde A."/>
            <person name="Suetsugu N."/>
            <person name="Sugano S."/>
            <person name="Sugiyama A."/>
            <person name="Sun R."/>
            <person name="Suzuki Y."/>
            <person name="Takenaka M."/>
            <person name="Takezawa D."/>
            <person name="Tomogane H."/>
            <person name="Tsuzuki M."/>
            <person name="Ueda T."/>
            <person name="Umeda M."/>
            <person name="Ward J.M."/>
            <person name="Watanabe Y."/>
            <person name="Yazaki K."/>
            <person name="Yokoyama R."/>
            <person name="Yoshitake Y."/>
            <person name="Yotsui I."/>
            <person name="Zachgo S."/>
            <person name="Schmutz J."/>
        </authorList>
    </citation>
    <scope>NUCLEOTIDE SEQUENCE [LARGE SCALE GENOMIC DNA]</scope>
    <source>
        <strain evidence="3">Tak-1</strain>
    </source>
</reference>
<protein>
    <submittedName>
        <fullName evidence="2">Uncharacterized protein</fullName>
    </submittedName>
</protein>
<organism evidence="2 3">
    <name type="scientific">Marchantia polymorpha</name>
    <name type="common">Common liverwort</name>
    <name type="synonym">Marchantia aquatica</name>
    <dbReference type="NCBI Taxonomy" id="3197"/>
    <lineage>
        <taxon>Eukaryota</taxon>
        <taxon>Viridiplantae</taxon>
        <taxon>Streptophyta</taxon>
        <taxon>Embryophyta</taxon>
        <taxon>Marchantiophyta</taxon>
        <taxon>Marchantiopsida</taxon>
        <taxon>Marchantiidae</taxon>
        <taxon>Marchantiales</taxon>
        <taxon>Marchantiaceae</taxon>
        <taxon>Marchantia</taxon>
    </lineage>
</organism>
<accession>A0A2R6WG75</accession>
<feature type="region of interest" description="Disordered" evidence="1">
    <location>
        <begin position="18"/>
        <end position="63"/>
    </location>
</feature>
<dbReference type="EMBL" id="KZ772766">
    <property type="protein sequence ID" value="PTQ32847.1"/>
    <property type="molecule type" value="Genomic_DNA"/>
</dbReference>